<dbReference type="PROSITE" id="PS50110">
    <property type="entry name" value="RESPONSE_REGULATORY"/>
    <property type="match status" value="1"/>
</dbReference>
<sequence>MDSTQAQIVAVVDDDEDVRRALGNLLASLDLAVADFPSAEDFLASPACRAAACLITDVQMPGMSGLELQRHLIDSGNRLPVIFVTAFPREHVRQQAEAGGAIGFFAKPFDGALLIECVERALAARAVE</sequence>
<feature type="domain" description="Response regulatory" evidence="3">
    <location>
        <begin position="8"/>
        <end position="122"/>
    </location>
</feature>
<dbReference type="SMART" id="SM00448">
    <property type="entry name" value="REC"/>
    <property type="match status" value="1"/>
</dbReference>
<dbReference type="EMBL" id="BKAJ01000164">
    <property type="protein sequence ID" value="GEP60447.1"/>
    <property type="molecule type" value="Genomic_DNA"/>
</dbReference>
<evidence type="ECO:0000256" key="1">
    <source>
        <dbReference type="ARBA" id="ARBA00022553"/>
    </source>
</evidence>
<dbReference type="InterPro" id="IPR001789">
    <property type="entry name" value="Sig_transdc_resp-reg_receiver"/>
</dbReference>
<dbReference type="Gene3D" id="3.40.50.2300">
    <property type="match status" value="1"/>
</dbReference>
<dbReference type="Proteomes" id="UP000321058">
    <property type="component" value="Unassembled WGS sequence"/>
</dbReference>
<name>A0A512NNB8_9HYPH</name>
<keyword evidence="1 2" id="KW-0597">Phosphoprotein</keyword>
<evidence type="ECO:0000256" key="2">
    <source>
        <dbReference type="PROSITE-ProRule" id="PRU00169"/>
    </source>
</evidence>
<dbReference type="InterPro" id="IPR011006">
    <property type="entry name" value="CheY-like_superfamily"/>
</dbReference>
<organism evidence="4 5">
    <name type="scientific">Reyranella soli</name>
    <dbReference type="NCBI Taxonomy" id="1230389"/>
    <lineage>
        <taxon>Bacteria</taxon>
        <taxon>Pseudomonadati</taxon>
        <taxon>Pseudomonadota</taxon>
        <taxon>Alphaproteobacteria</taxon>
        <taxon>Hyphomicrobiales</taxon>
        <taxon>Reyranellaceae</taxon>
        <taxon>Reyranella</taxon>
    </lineage>
</organism>
<dbReference type="AlphaFoldDB" id="A0A512NNB8"/>
<dbReference type="RefSeq" id="WP_147155790.1">
    <property type="nucleotide sequence ID" value="NZ_BKAJ01000164.1"/>
</dbReference>
<keyword evidence="5" id="KW-1185">Reference proteome</keyword>
<proteinExistence type="predicted"/>
<dbReference type="GO" id="GO:0000160">
    <property type="term" value="P:phosphorelay signal transduction system"/>
    <property type="evidence" value="ECO:0007669"/>
    <property type="project" value="InterPro"/>
</dbReference>
<dbReference type="PANTHER" id="PTHR44591:SF25">
    <property type="entry name" value="CHEMOTAXIS TWO-COMPONENT RESPONSE REGULATOR"/>
    <property type="match status" value="1"/>
</dbReference>
<evidence type="ECO:0000259" key="3">
    <source>
        <dbReference type="PROSITE" id="PS50110"/>
    </source>
</evidence>
<evidence type="ECO:0000313" key="4">
    <source>
        <dbReference type="EMBL" id="GEP60447.1"/>
    </source>
</evidence>
<gene>
    <name evidence="4" type="ORF">RSO01_76130</name>
</gene>
<comment type="caution">
    <text evidence="4">The sequence shown here is derived from an EMBL/GenBank/DDBJ whole genome shotgun (WGS) entry which is preliminary data.</text>
</comment>
<protein>
    <submittedName>
        <fullName evidence="4">Two-component response regulator</fullName>
    </submittedName>
</protein>
<accession>A0A512NNB8</accession>
<dbReference type="InterPro" id="IPR050595">
    <property type="entry name" value="Bact_response_regulator"/>
</dbReference>
<dbReference type="SUPFAM" id="SSF52172">
    <property type="entry name" value="CheY-like"/>
    <property type="match status" value="1"/>
</dbReference>
<feature type="modified residue" description="4-aspartylphosphate" evidence="2">
    <location>
        <position position="57"/>
    </location>
</feature>
<dbReference type="Pfam" id="PF00072">
    <property type="entry name" value="Response_reg"/>
    <property type="match status" value="1"/>
</dbReference>
<dbReference type="OrthoDB" id="9782655at2"/>
<reference evidence="4 5" key="1">
    <citation type="submission" date="2019-07" db="EMBL/GenBank/DDBJ databases">
        <title>Whole genome shotgun sequence of Reyranella soli NBRC 108950.</title>
        <authorList>
            <person name="Hosoyama A."/>
            <person name="Uohara A."/>
            <person name="Ohji S."/>
            <person name="Ichikawa N."/>
        </authorList>
    </citation>
    <scope>NUCLEOTIDE SEQUENCE [LARGE SCALE GENOMIC DNA]</scope>
    <source>
        <strain evidence="4 5">NBRC 108950</strain>
    </source>
</reference>
<dbReference type="PANTHER" id="PTHR44591">
    <property type="entry name" value="STRESS RESPONSE REGULATOR PROTEIN 1"/>
    <property type="match status" value="1"/>
</dbReference>
<evidence type="ECO:0000313" key="5">
    <source>
        <dbReference type="Proteomes" id="UP000321058"/>
    </source>
</evidence>